<keyword evidence="3" id="KW-0442">Lipid degradation</keyword>
<dbReference type="InterPro" id="IPR051058">
    <property type="entry name" value="GDSL_Est/Lipase"/>
</dbReference>
<dbReference type="Pfam" id="PF00657">
    <property type="entry name" value="Lipase_GDSL"/>
    <property type="match status" value="1"/>
</dbReference>
<dbReference type="GeneID" id="120253681"/>
<protein>
    <submittedName>
        <fullName evidence="5">GDSL esterase/lipase At5g41890-like</fullName>
    </submittedName>
</protein>
<evidence type="ECO:0000256" key="3">
    <source>
        <dbReference type="ARBA" id="ARBA00022963"/>
    </source>
</evidence>
<dbReference type="RefSeq" id="XP_039117895.1">
    <property type="nucleotide sequence ID" value="XM_039261961.1"/>
</dbReference>
<evidence type="ECO:0000256" key="1">
    <source>
        <dbReference type="ARBA" id="ARBA00008668"/>
    </source>
</evidence>
<keyword evidence="2" id="KW-0378">Hydrolase</keyword>
<reference evidence="5" key="1">
    <citation type="submission" date="2025-08" db="UniProtKB">
        <authorList>
            <consortium name="RefSeq"/>
        </authorList>
    </citation>
    <scope>IDENTIFICATION</scope>
</reference>
<comment type="similarity">
    <text evidence="1">Belongs to the 'GDSL' lipolytic enzyme family.</text>
</comment>
<accession>A0AB40ASJ6</accession>
<dbReference type="PANTHER" id="PTHR45648:SF180">
    <property type="entry name" value="OS04G0561800 PROTEIN"/>
    <property type="match status" value="1"/>
</dbReference>
<keyword evidence="3" id="KW-0443">Lipid metabolism</keyword>
<evidence type="ECO:0000313" key="4">
    <source>
        <dbReference type="Proteomes" id="UP001515500"/>
    </source>
</evidence>
<dbReference type="InterPro" id="IPR036514">
    <property type="entry name" value="SGNH_hydro_sf"/>
</dbReference>
<sequence>MHREALGKHEQWQHYFSTPSSSSHSSASSLLWPSLPARPTPKFRRSSSLVTPLPTWATASICPGAKIIPIISYHMELTTLQRTLVTPLEGTVMATMALTSWHNLWDSKKAHHLSALLIDNNTCEIDITRAMKGLNFASGGSRLLVESSDGVISMTDQVKCFRKFRSQLTTPYPLLSESLFLISIGDNDIGAFLNETYHKMNDTDFNIFIEIQSFISNLTATYRNHIMDLYLLGGRKFGIVNVAPTGCIPVVKDRLNFTAGGCSNIVNAVSFACNYALEILMNNLSSTLTGMKYSIGNSYAVFMKIIDNPGAYGFKNVTDPCCGSALYGCNKTATVCSDRSQYVFWDNVHPTNATAKVFGNFVYDGSTEYASPINFKELVEDYNELTSVY</sequence>
<dbReference type="PANTHER" id="PTHR45648">
    <property type="entry name" value="GDSL LIPASE/ACYLHYDROLASE FAMILY PROTEIN (AFU_ORTHOLOGUE AFUA_4G14700)"/>
    <property type="match status" value="1"/>
</dbReference>
<keyword evidence="4" id="KW-1185">Reference proteome</keyword>
<dbReference type="Proteomes" id="UP001515500">
    <property type="component" value="Unplaced"/>
</dbReference>
<evidence type="ECO:0000256" key="2">
    <source>
        <dbReference type="ARBA" id="ARBA00022801"/>
    </source>
</evidence>
<proteinExistence type="inferred from homology"/>
<gene>
    <name evidence="5" type="primary">LOC120253681</name>
</gene>
<evidence type="ECO:0000313" key="5">
    <source>
        <dbReference type="RefSeq" id="XP_039117895.1"/>
    </source>
</evidence>
<name>A0AB40ASJ6_DIOCR</name>
<organism evidence="4 5">
    <name type="scientific">Dioscorea cayennensis subsp. rotundata</name>
    <name type="common">White Guinea yam</name>
    <name type="synonym">Dioscorea rotundata</name>
    <dbReference type="NCBI Taxonomy" id="55577"/>
    <lineage>
        <taxon>Eukaryota</taxon>
        <taxon>Viridiplantae</taxon>
        <taxon>Streptophyta</taxon>
        <taxon>Embryophyta</taxon>
        <taxon>Tracheophyta</taxon>
        <taxon>Spermatophyta</taxon>
        <taxon>Magnoliopsida</taxon>
        <taxon>Liliopsida</taxon>
        <taxon>Dioscoreales</taxon>
        <taxon>Dioscoreaceae</taxon>
        <taxon>Dioscorea</taxon>
    </lineage>
</organism>
<dbReference type="GO" id="GO:0016788">
    <property type="term" value="F:hydrolase activity, acting on ester bonds"/>
    <property type="evidence" value="ECO:0007669"/>
    <property type="project" value="InterPro"/>
</dbReference>
<dbReference type="InterPro" id="IPR001087">
    <property type="entry name" value="GDSL"/>
</dbReference>
<dbReference type="GO" id="GO:0016042">
    <property type="term" value="P:lipid catabolic process"/>
    <property type="evidence" value="ECO:0007669"/>
    <property type="project" value="UniProtKB-KW"/>
</dbReference>
<dbReference type="Gene3D" id="3.40.50.1110">
    <property type="entry name" value="SGNH hydrolase"/>
    <property type="match status" value="1"/>
</dbReference>
<dbReference type="AlphaFoldDB" id="A0AB40ASJ6"/>